<keyword evidence="1" id="KW-0732">Signal</keyword>
<reference evidence="2 3" key="1">
    <citation type="submission" date="2018-06" db="EMBL/GenBank/DDBJ databases">
        <title>Spirosoma sp. HMF3257 Genome sequencing and assembly.</title>
        <authorList>
            <person name="Kang H."/>
            <person name="Cha I."/>
            <person name="Kim H."/>
            <person name="Kang J."/>
            <person name="Joh K."/>
        </authorList>
    </citation>
    <scope>NUCLEOTIDE SEQUENCE [LARGE SCALE GENOMIC DNA]</scope>
    <source>
        <strain evidence="2 3">HMF3257</strain>
    </source>
</reference>
<accession>A0A327NST3</accession>
<dbReference type="EMBL" id="QLII01000001">
    <property type="protein sequence ID" value="RAI78367.1"/>
    <property type="molecule type" value="Genomic_DNA"/>
</dbReference>
<protein>
    <submittedName>
        <fullName evidence="2">DUF2911 domain-containing protein</fullName>
    </submittedName>
</protein>
<dbReference type="Proteomes" id="UP000249016">
    <property type="component" value="Unassembled WGS sequence"/>
</dbReference>
<sequence>MKTVQINRIMAMTLAGVFVTMMSLAQGDKSTRPSPPAMASGKINGAAITINYSSPSVKGRQVWDPSGTLAPYGKVWRAGANEATIFETDKEIKVDGKSLPAGKYSLFAIPDQKEWKFIFNSQTGQWGIKRGGEANRDPANDVLTVSAKPAKSSSMNERLVYDVTGKGVVLKWENVEVPLAIK</sequence>
<comment type="caution">
    <text evidence="2">The sequence shown here is derived from an EMBL/GenBank/DDBJ whole genome shotgun (WGS) entry which is preliminary data.</text>
</comment>
<dbReference type="AlphaFoldDB" id="A0A327NST3"/>
<organism evidence="2 3">
    <name type="scientific">Spirosoma telluris</name>
    <dbReference type="NCBI Taxonomy" id="2183553"/>
    <lineage>
        <taxon>Bacteria</taxon>
        <taxon>Pseudomonadati</taxon>
        <taxon>Bacteroidota</taxon>
        <taxon>Cytophagia</taxon>
        <taxon>Cytophagales</taxon>
        <taxon>Cytophagaceae</taxon>
        <taxon>Spirosoma</taxon>
    </lineage>
</organism>
<dbReference type="RefSeq" id="WP_111350091.1">
    <property type="nucleotide sequence ID" value="NZ_QLII01000001.1"/>
</dbReference>
<proteinExistence type="predicted"/>
<feature type="signal peptide" evidence="1">
    <location>
        <begin position="1"/>
        <end position="25"/>
    </location>
</feature>
<gene>
    <name evidence="2" type="ORF">HMF3257_06950</name>
</gene>
<dbReference type="OrthoDB" id="195456at2"/>
<dbReference type="InterPro" id="IPR021314">
    <property type="entry name" value="DUF2911"/>
</dbReference>
<keyword evidence="3" id="KW-1185">Reference proteome</keyword>
<evidence type="ECO:0000313" key="2">
    <source>
        <dbReference type="EMBL" id="RAI78367.1"/>
    </source>
</evidence>
<dbReference type="Pfam" id="PF11138">
    <property type="entry name" value="DUF2911"/>
    <property type="match status" value="1"/>
</dbReference>
<evidence type="ECO:0000256" key="1">
    <source>
        <dbReference type="SAM" id="SignalP"/>
    </source>
</evidence>
<evidence type="ECO:0000313" key="3">
    <source>
        <dbReference type="Proteomes" id="UP000249016"/>
    </source>
</evidence>
<feature type="chain" id="PRO_5016345839" evidence="1">
    <location>
        <begin position="26"/>
        <end position="182"/>
    </location>
</feature>
<name>A0A327NST3_9BACT</name>